<feature type="compositionally biased region" description="Low complexity" evidence="1">
    <location>
        <begin position="79"/>
        <end position="88"/>
    </location>
</feature>
<name>A0A0E0MHU8_ORYPU</name>
<feature type="region of interest" description="Disordered" evidence="1">
    <location>
        <begin position="1"/>
        <end position="51"/>
    </location>
</feature>
<dbReference type="EnsemblPlants" id="OPUNC11G18310.1">
    <property type="protein sequence ID" value="OPUNC11G18310.1"/>
    <property type="gene ID" value="OPUNC11G18310"/>
</dbReference>
<evidence type="ECO:0000256" key="2">
    <source>
        <dbReference type="SAM" id="Phobius"/>
    </source>
</evidence>
<accession>A0A0E0MHU8</accession>
<evidence type="ECO:0000256" key="1">
    <source>
        <dbReference type="SAM" id="MobiDB-lite"/>
    </source>
</evidence>
<keyword evidence="2" id="KW-0472">Membrane</keyword>
<reference evidence="3" key="2">
    <citation type="submission" date="2018-05" db="EMBL/GenBank/DDBJ databases">
        <title>OpunRS2 (Oryza punctata Reference Sequence Version 2).</title>
        <authorList>
            <person name="Zhang J."/>
            <person name="Kudrna D."/>
            <person name="Lee S."/>
            <person name="Talag J."/>
            <person name="Welchert J."/>
            <person name="Wing R.A."/>
        </authorList>
    </citation>
    <scope>NUCLEOTIDE SEQUENCE [LARGE SCALE GENOMIC DNA]</scope>
</reference>
<organism evidence="3">
    <name type="scientific">Oryza punctata</name>
    <name type="common">Red rice</name>
    <dbReference type="NCBI Taxonomy" id="4537"/>
    <lineage>
        <taxon>Eukaryota</taxon>
        <taxon>Viridiplantae</taxon>
        <taxon>Streptophyta</taxon>
        <taxon>Embryophyta</taxon>
        <taxon>Tracheophyta</taxon>
        <taxon>Spermatophyta</taxon>
        <taxon>Magnoliopsida</taxon>
        <taxon>Liliopsida</taxon>
        <taxon>Poales</taxon>
        <taxon>Poaceae</taxon>
        <taxon>BOP clade</taxon>
        <taxon>Oryzoideae</taxon>
        <taxon>Oryzeae</taxon>
        <taxon>Oryzinae</taxon>
        <taxon>Oryza</taxon>
    </lineage>
</organism>
<keyword evidence="2" id="KW-0812">Transmembrane</keyword>
<dbReference type="Proteomes" id="UP000026962">
    <property type="component" value="Chromosome 11"/>
</dbReference>
<protein>
    <submittedName>
        <fullName evidence="3">Uncharacterized protein</fullName>
    </submittedName>
</protein>
<evidence type="ECO:0000313" key="3">
    <source>
        <dbReference type="EnsemblPlants" id="OPUNC11G18310.1"/>
    </source>
</evidence>
<dbReference type="HOGENOM" id="CLU_1743491_0_0_1"/>
<keyword evidence="2" id="KW-1133">Transmembrane helix</keyword>
<keyword evidence="4" id="KW-1185">Reference proteome</keyword>
<sequence>MEEPARDHSMPSGSQRRPIPPPPGASQEEVDSYSHDVSRWTHPPGPNPHERFLSYPYYLRIESTGEGEPGQEIVEEEASSSSSHGGASRFSLPLGRQPPPVEPGPNVTLNPDLHFDPYPYVVPREGVNPDPHFDPPPYVEPLSIFFVMELAVYIVLMVSLFIVSTQSW</sequence>
<dbReference type="Gramene" id="OPUNC11G18310.1">
    <property type="protein sequence ID" value="OPUNC11G18310.1"/>
    <property type="gene ID" value="OPUNC11G18310"/>
</dbReference>
<proteinExistence type="predicted"/>
<dbReference type="AlphaFoldDB" id="A0A0E0MHU8"/>
<reference evidence="3" key="1">
    <citation type="submission" date="2015-04" db="UniProtKB">
        <authorList>
            <consortium name="EnsemblPlants"/>
        </authorList>
    </citation>
    <scope>IDENTIFICATION</scope>
</reference>
<feature type="region of interest" description="Disordered" evidence="1">
    <location>
        <begin position="64"/>
        <end position="108"/>
    </location>
</feature>
<feature type="transmembrane region" description="Helical" evidence="2">
    <location>
        <begin position="142"/>
        <end position="163"/>
    </location>
</feature>
<evidence type="ECO:0000313" key="4">
    <source>
        <dbReference type="Proteomes" id="UP000026962"/>
    </source>
</evidence>